<name>A0ABU8S1H8_9SPHN</name>
<reference evidence="1 2" key="1">
    <citation type="submission" date="2024-03" db="EMBL/GenBank/DDBJ databases">
        <authorList>
            <person name="Jo J.-H."/>
        </authorList>
    </citation>
    <scope>NUCLEOTIDE SEQUENCE [LARGE SCALE GENOMIC DNA]</scope>
    <source>
        <strain evidence="1 2">PS1R-30</strain>
    </source>
</reference>
<keyword evidence="2" id="KW-1185">Reference proteome</keyword>
<gene>
    <name evidence="1" type="ORF">WG901_21275</name>
</gene>
<comment type="caution">
    <text evidence="1">The sequence shown here is derived from an EMBL/GenBank/DDBJ whole genome shotgun (WGS) entry which is preliminary data.</text>
</comment>
<accession>A0ABU8S1H8</accession>
<dbReference type="RefSeq" id="WP_339589141.1">
    <property type="nucleotide sequence ID" value="NZ_JBBHJZ010000006.1"/>
</dbReference>
<organism evidence="1 2">
    <name type="scientific">Novosphingobium anseongense</name>
    <dbReference type="NCBI Taxonomy" id="3133436"/>
    <lineage>
        <taxon>Bacteria</taxon>
        <taxon>Pseudomonadati</taxon>
        <taxon>Pseudomonadota</taxon>
        <taxon>Alphaproteobacteria</taxon>
        <taxon>Sphingomonadales</taxon>
        <taxon>Sphingomonadaceae</taxon>
        <taxon>Novosphingobium</taxon>
    </lineage>
</organism>
<evidence type="ECO:0000313" key="1">
    <source>
        <dbReference type="EMBL" id="MEJ5979199.1"/>
    </source>
</evidence>
<dbReference type="Proteomes" id="UP001361239">
    <property type="component" value="Unassembled WGS sequence"/>
</dbReference>
<protein>
    <submittedName>
        <fullName evidence="1">YceD family protein</fullName>
    </submittedName>
</protein>
<dbReference type="Pfam" id="PF02620">
    <property type="entry name" value="YceD"/>
    <property type="match status" value="1"/>
</dbReference>
<sequence>MSEFARPFDVRQLDHRAVKLVADAAERQALAKRFDIVRIDRIEAEVVLERDGEALNAKGTLEADIVQACAVSAEDLPVAIREPLAFRFVPAGAGHAPDEEVELDEDELDEIEFSGTTVDLGEAVAQSVALAIDPFLTGPEADAARALLKDEDVSPFAALKGLKLGKD</sequence>
<evidence type="ECO:0000313" key="2">
    <source>
        <dbReference type="Proteomes" id="UP001361239"/>
    </source>
</evidence>
<dbReference type="EMBL" id="JBBHJZ010000006">
    <property type="protein sequence ID" value="MEJ5979199.1"/>
    <property type="molecule type" value="Genomic_DNA"/>
</dbReference>
<dbReference type="InterPro" id="IPR003772">
    <property type="entry name" value="YceD"/>
</dbReference>
<proteinExistence type="predicted"/>